<evidence type="ECO:0000313" key="2">
    <source>
        <dbReference type="EMBL" id="KAI1705074.1"/>
    </source>
</evidence>
<sequence>MDKSMASSTVIFAIFTIILTITRTSIAFPLFLRAFGSGAYPLEQPTLALRNPLEEERNAIQSQPFLIKTSELSDPEAMDGQLESPAATSNEQPVATASIRPFQFSHLHNLPKMSNHNKEDKDHPTKQQFHSWHMLIRPGMSPPTTYSKRVSEREINSLLKNTWVG</sequence>
<dbReference type="AlphaFoldDB" id="A0AAD4MSU3"/>
<evidence type="ECO:0000256" key="1">
    <source>
        <dbReference type="SAM" id="MobiDB-lite"/>
    </source>
</evidence>
<evidence type="ECO:0000313" key="3">
    <source>
        <dbReference type="Proteomes" id="UP001201812"/>
    </source>
</evidence>
<protein>
    <submittedName>
        <fullName evidence="2">Uncharacterized protein</fullName>
    </submittedName>
</protein>
<organism evidence="2 3">
    <name type="scientific">Ditylenchus destructor</name>
    <dbReference type="NCBI Taxonomy" id="166010"/>
    <lineage>
        <taxon>Eukaryota</taxon>
        <taxon>Metazoa</taxon>
        <taxon>Ecdysozoa</taxon>
        <taxon>Nematoda</taxon>
        <taxon>Chromadorea</taxon>
        <taxon>Rhabditida</taxon>
        <taxon>Tylenchina</taxon>
        <taxon>Tylenchomorpha</taxon>
        <taxon>Sphaerularioidea</taxon>
        <taxon>Anguinidae</taxon>
        <taxon>Anguininae</taxon>
        <taxon>Ditylenchus</taxon>
    </lineage>
</organism>
<dbReference type="EMBL" id="JAKKPZ010000060">
    <property type="protein sequence ID" value="KAI1705074.1"/>
    <property type="molecule type" value="Genomic_DNA"/>
</dbReference>
<accession>A0AAD4MSU3</accession>
<keyword evidence="3" id="KW-1185">Reference proteome</keyword>
<comment type="caution">
    <text evidence="2">The sequence shown here is derived from an EMBL/GenBank/DDBJ whole genome shotgun (WGS) entry which is preliminary data.</text>
</comment>
<gene>
    <name evidence="2" type="ORF">DdX_13831</name>
</gene>
<name>A0AAD4MSU3_9BILA</name>
<proteinExistence type="predicted"/>
<reference evidence="2" key="1">
    <citation type="submission" date="2022-01" db="EMBL/GenBank/DDBJ databases">
        <title>Genome Sequence Resource for Two Populations of Ditylenchus destructor, the Migratory Endoparasitic Phytonematode.</title>
        <authorList>
            <person name="Zhang H."/>
            <person name="Lin R."/>
            <person name="Xie B."/>
        </authorList>
    </citation>
    <scope>NUCLEOTIDE SEQUENCE</scope>
    <source>
        <strain evidence="2">BazhouSP</strain>
    </source>
</reference>
<dbReference type="Proteomes" id="UP001201812">
    <property type="component" value="Unassembled WGS sequence"/>
</dbReference>
<feature type="region of interest" description="Disordered" evidence="1">
    <location>
        <begin position="72"/>
        <end position="93"/>
    </location>
</feature>